<reference evidence="2" key="1">
    <citation type="submission" date="2016-11" db="EMBL/GenBank/DDBJ databases">
        <title>Dehalogenimonas formicexedens sp. nov., a chlorinated alkane respiring bacterium isolated from contaminated groundwater.</title>
        <authorList>
            <person name="Key T.A."/>
            <person name="Bowman K.S."/>
            <person name="Lee I."/>
            <person name="Chun J."/>
            <person name="Albuquerque L."/>
            <person name="da Costa M.S."/>
            <person name="Rainey F.A."/>
            <person name="Moe W.M."/>
        </authorList>
    </citation>
    <scope>NUCLEOTIDE SEQUENCE [LARGE SCALE GENOMIC DNA]</scope>
    <source>
        <strain evidence="2">NSZ-14</strain>
    </source>
</reference>
<evidence type="ECO:0000313" key="1">
    <source>
        <dbReference type="EMBL" id="APV43884.1"/>
    </source>
</evidence>
<sequence length="52" mass="5691">MVEHHEQGVKSNNRSGLVLSPTVKTLRVTVGLKEVGQEYGSTQTSFRPCAYA</sequence>
<dbReference type="KEGG" id="dfo:Dform_00529"/>
<gene>
    <name evidence="1" type="ORF">Dform_00529</name>
</gene>
<dbReference type="EMBL" id="CP018258">
    <property type="protein sequence ID" value="APV43884.1"/>
    <property type="molecule type" value="Genomic_DNA"/>
</dbReference>
<keyword evidence="2" id="KW-1185">Reference proteome</keyword>
<proteinExistence type="predicted"/>
<organism evidence="1 2">
    <name type="scientific">Dehalogenimonas formicexedens</name>
    <dbReference type="NCBI Taxonomy" id="1839801"/>
    <lineage>
        <taxon>Bacteria</taxon>
        <taxon>Bacillati</taxon>
        <taxon>Chloroflexota</taxon>
        <taxon>Dehalococcoidia</taxon>
        <taxon>Dehalococcoidales</taxon>
        <taxon>Dehalococcoidaceae</taxon>
        <taxon>Dehalogenimonas</taxon>
    </lineage>
</organism>
<name>A0A1P8F5Y1_9CHLR</name>
<evidence type="ECO:0000313" key="2">
    <source>
        <dbReference type="Proteomes" id="UP000185934"/>
    </source>
</evidence>
<accession>A0A1P8F5Y1</accession>
<dbReference type="STRING" id="1839801.Dform_00529"/>
<dbReference type="Proteomes" id="UP000185934">
    <property type="component" value="Chromosome"/>
</dbReference>
<dbReference type="AlphaFoldDB" id="A0A1P8F5Y1"/>
<protein>
    <submittedName>
        <fullName evidence="1">Uncharacterized protein</fullName>
    </submittedName>
</protein>